<dbReference type="Proteomes" id="UP000019377">
    <property type="component" value="Unassembled WGS sequence"/>
</dbReference>
<sequence>MPAFEGDSKVDMLTQLAHLQSALDPLDVEGLAQLWLARTQSHVLGQSPTDLPPSLTTPLPSSQLLPLLQPFLDRSAQKEVTLEDALQAFLVSATFKDCSLLLRFVHTAEGKVEGETKLVDLDRKPWSKLSKMQETDAEVCASFLAWLASVVGEPAASVPV</sequence>
<dbReference type="InterPro" id="IPR009286">
    <property type="entry name" value="Ins_P5_2-kin"/>
</dbReference>
<dbReference type="EC" id="2.7.1.158" evidence="1 7"/>
<comment type="function">
    <text evidence="7">Phosphorylates Ins(1,3,4,5,6)P5 at position 2 to form Ins(1,2,3,4,5,6)P6 (InsP6 or phytate).</text>
</comment>
<dbReference type="GO" id="GO:0005524">
    <property type="term" value="F:ATP binding"/>
    <property type="evidence" value="ECO:0007669"/>
    <property type="project" value="UniProtKB-KW"/>
</dbReference>
<evidence type="ECO:0000256" key="3">
    <source>
        <dbReference type="ARBA" id="ARBA00022679"/>
    </source>
</evidence>
<dbReference type="Pfam" id="PF06090">
    <property type="entry name" value="Ins_P5_2-kin"/>
    <property type="match status" value="1"/>
</dbReference>
<dbReference type="OrthoDB" id="272370at2759"/>
<gene>
    <name evidence="8" type="ORF">PSEUBRA_SCAF12g01734</name>
</gene>
<protein>
    <recommendedName>
        <fullName evidence="2 7">Inositol-pentakisphosphate 2-kinase</fullName>
        <ecNumber evidence="1 7">2.7.1.158</ecNumber>
    </recommendedName>
</protein>
<proteinExistence type="predicted"/>
<reference evidence="9" key="1">
    <citation type="journal article" date="2013" name="Genome Announc.">
        <title>Draft genome sequence of Pseudozyma brasiliensis sp. nov. strain GHG001, a high producer of endo-1,4-xylanase isolated from an insect pest of sugarcane.</title>
        <authorList>
            <person name="Oliveira J.V.D.C."/>
            <person name="dos Santos R.A.C."/>
            <person name="Borges T.A."/>
            <person name="Riano-Pachon D.M."/>
            <person name="Goldman G.H."/>
        </authorList>
    </citation>
    <scope>NUCLEOTIDE SEQUENCE [LARGE SCALE GENOMIC DNA]</scope>
    <source>
        <strain evidence="9">GHG001</strain>
    </source>
</reference>
<dbReference type="STRING" id="1365824.V5F1H9"/>
<dbReference type="EMBL" id="KI545854">
    <property type="protein sequence ID" value="EST09149.1"/>
    <property type="molecule type" value="Genomic_DNA"/>
</dbReference>
<keyword evidence="9" id="KW-1185">Reference proteome</keyword>
<keyword evidence="3 7" id="KW-0808">Transferase</keyword>
<keyword evidence="4 7" id="KW-0547">Nucleotide-binding</keyword>
<dbReference type="eggNOG" id="KOG4749">
    <property type="taxonomic scope" value="Eukaryota"/>
</dbReference>
<evidence type="ECO:0000256" key="7">
    <source>
        <dbReference type="RuleBase" id="RU364126"/>
    </source>
</evidence>
<keyword evidence="6 7" id="KW-0067">ATP-binding</keyword>
<dbReference type="GO" id="GO:0032958">
    <property type="term" value="P:inositol phosphate biosynthetic process"/>
    <property type="evidence" value="ECO:0007669"/>
    <property type="project" value="TreeGrafter"/>
</dbReference>
<dbReference type="GO" id="GO:0005634">
    <property type="term" value="C:nucleus"/>
    <property type="evidence" value="ECO:0007669"/>
    <property type="project" value="TreeGrafter"/>
</dbReference>
<accession>V5F1H9</accession>
<name>V5F1H9_KALBG</name>
<comment type="domain">
    <text evidence="7">The EXKPK motif is conserved in inositol-pentakisphosphate 2-kinases of both family 1 and 2.</text>
</comment>
<evidence type="ECO:0000256" key="2">
    <source>
        <dbReference type="ARBA" id="ARBA00014846"/>
    </source>
</evidence>
<dbReference type="PANTHER" id="PTHR14456:SF2">
    <property type="entry name" value="INOSITOL-PENTAKISPHOSPHATE 2-KINASE"/>
    <property type="match status" value="1"/>
</dbReference>
<comment type="catalytic activity">
    <reaction evidence="7">
        <text>1D-myo-inositol 1,3,4,5,6-pentakisphosphate + ATP = 1D-myo-inositol hexakisphosphate + ADP + H(+)</text>
        <dbReference type="Rhea" id="RHEA:20313"/>
        <dbReference type="ChEBI" id="CHEBI:15378"/>
        <dbReference type="ChEBI" id="CHEBI:30616"/>
        <dbReference type="ChEBI" id="CHEBI:57733"/>
        <dbReference type="ChEBI" id="CHEBI:58130"/>
        <dbReference type="ChEBI" id="CHEBI:456216"/>
        <dbReference type="EC" id="2.7.1.158"/>
    </reaction>
</comment>
<evidence type="ECO:0000256" key="4">
    <source>
        <dbReference type="ARBA" id="ARBA00022741"/>
    </source>
</evidence>
<evidence type="ECO:0000313" key="9">
    <source>
        <dbReference type="Proteomes" id="UP000019377"/>
    </source>
</evidence>
<organism evidence="8 9">
    <name type="scientific">Kalmanozyma brasiliensis (strain GHG001)</name>
    <name type="common">Yeast</name>
    <name type="synonym">Pseudozyma brasiliensis</name>
    <dbReference type="NCBI Taxonomy" id="1365824"/>
    <lineage>
        <taxon>Eukaryota</taxon>
        <taxon>Fungi</taxon>
        <taxon>Dikarya</taxon>
        <taxon>Basidiomycota</taxon>
        <taxon>Ustilaginomycotina</taxon>
        <taxon>Ustilaginomycetes</taxon>
        <taxon>Ustilaginales</taxon>
        <taxon>Ustilaginaceae</taxon>
        <taxon>Kalmanozyma</taxon>
    </lineage>
</organism>
<evidence type="ECO:0000313" key="8">
    <source>
        <dbReference type="EMBL" id="EST09149.1"/>
    </source>
</evidence>
<dbReference type="AlphaFoldDB" id="V5F1H9"/>
<dbReference type="GO" id="GO:0035299">
    <property type="term" value="F:inositol-1,3,4,5,6-pentakisphosphate 2-kinase activity"/>
    <property type="evidence" value="ECO:0007669"/>
    <property type="project" value="UniProtKB-EC"/>
</dbReference>
<dbReference type="PANTHER" id="PTHR14456">
    <property type="entry name" value="INOSITOL POLYPHOSPHATE KINASE 1"/>
    <property type="match status" value="1"/>
</dbReference>
<evidence type="ECO:0000256" key="6">
    <source>
        <dbReference type="ARBA" id="ARBA00022840"/>
    </source>
</evidence>
<dbReference type="HOGENOM" id="CLU_1751052_0_0_1"/>
<evidence type="ECO:0000256" key="5">
    <source>
        <dbReference type="ARBA" id="ARBA00022777"/>
    </source>
</evidence>
<keyword evidence="5 7" id="KW-0418">Kinase</keyword>
<evidence type="ECO:0000256" key="1">
    <source>
        <dbReference type="ARBA" id="ARBA00012023"/>
    </source>
</evidence>
<dbReference type="GeneID" id="27416994"/>